<keyword evidence="3" id="KW-1185">Reference proteome</keyword>
<dbReference type="PANTHER" id="PTHR47545">
    <property type="entry name" value="MULTIFUNCTIONAL CCA PROTEIN"/>
    <property type="match status" value="1"/>
</dbReference>
<dbReference type="AlphaFoldDB" id="A0A292YMH3"/>
<protein>
    <recommendedName>
        <fullName evidence="4">HD domain-containing protein</fullName>
    </recommendedName>
</protein>
<proteinExistence type="predicted"/>
<evidence type="ECO:0000313" key="3">
    <source>
        <dbReference type="Proteomes" id="UP000217785"/>
    </source>
</evidence>
<evidence type="ECO:0000313" key="2">
    <source>
        <dbReference type="EMBL" id="GAX91128.1"/>
    </source>
</evidence>
<dbReference type="Gene3D" id="1.10.3090.10">
    <property type="entry name" value="cca-adding enzyme, domain 2"/>
    <property type="match status" value="1"/>
</dbReference>
<gene>
    <name evidence="2" type="ORF">EFBL_2794</name>
</gene>
<dbReference type="RefSeq" id="WP_096182865.1">
    <property type="nucleotide sequence ID" value="NZ_BDUF01000086.1"/>
</dbReference>
<name>A0A292YMH3_9BACL</name>
<sequence>MAAVTLRIVPCSNRQEMDKIVEAVKARLAAGERVELETCLHTPKLRSPVYQTARNYGGIIKVVLQLGEIDRKLKIPTYAEDVDQIEVSGNTVVDEDAAEFFRRHEKNLINDPVKVFRDLQQSGHLLRYIPEYKGAIGLDQHSPYHTYSVFDHIMEATAYVAGTNLKMVWSVLLHDIGKGYPGIKQFLGVVVEPYASYSKKDRVVIENGERIREGLDSGESYRVNGEAIPKQYIRTDLVGHFYDHENVGAQLALRILPRIGYTTEFAHEVAALVQLHMTMPRDMDTIAPNVLKKWYAKVGRYASDLMMIRMADDKGK</sequence>
<dbReference type="GO" id="GO:0000166">
    <property type="term" value="F:nucleotide binding"/>
    <property type="evidence" value="ECO:0007669"/>
    <property type="project" value="UniProtKB-KW"/>
</dbReference>
<dbReference type="SUPFAM" id="SSF109604">
    <property type="entry name" value="HD-domain/PDEase-like"/>
    <property type="match status" value="1"/>
</dbReference>
<organism evidence="2 3">
    <name type="scientific">Effusibacillus lacus</name>
    <dbReference type="NCBI Taxonomy" id="1348429"/>
    <lineage>
        <taxon>Bacteria</taxon>
        <taxon>Bacillati</taxon>
        <taxon>Bacillota</taxon>
        <taxon>Bacilli</taxon>
        <taxon>Bacillales</taxon>
        <taxon>Alicyclobacillaceae</taxon>
        <taxon>Effusibacillus</taxon>
    </lineage>
</organism>
<comment type="caution">
    <text evidence="2">The sequence shown here is derived from an EMBL/GenBank/DDBJ whole genome shotgun (WGS) entry which is preliminary data.</text>
</comment>
<accession>A0A292YMH3</accession>
<dbReference type="InterPro" id="IPR050124">
    <property type="entry name" value="tRNA_CCA-adding_enzyme"/>
</dbReference>
<keyword evidence="1" id="KW-0547">Nucleotide-binding</keyword>
<evidence type="ECO:0008006" key="4">
    <source>
        <dbReference type="Google" id="ProtNLM"/>
    </source>
</evidence>
<reference evidence="3" key="1">
    <citation type="submission" date="2017-07" db="EMBL/GenBank/DDBJ databases">
        <title>Draft genome sequence of Effusibacillus lacus strain skLN1.</title>
        <authorList>
            <person name="Watanabe M."/>
            <person name="Kojima H."/>
            <person name="Fukui M."/>
        </authorList>
    </citation>
    <scope>NUCLEOTIDE SEQUENCE [LARGE SCALE GENOMIC DNA]</scope>
    <source>
        <strain evidence="3">skLN1</strain>
    </source>
</reference>
<dbReference type="Proteomes" id="UP000217785">
    <property type="component" value="Unassembled WGS sequence"/>
</dbReference>
<evidence type="ECO:0000256" key="1">
    <source>
        <dbReference type="ARBA" id="ARBA00022741"/>
    </source>
</evidence>
<dbReference type="OrthoDB" id="9805698at2"/>
<dbReference type="EMBL" id="BDUF01000086">
    <property type="protein sequence ID" value="GAX91128.1"/>
    <property type="molecule type" value="Genomic_DNA"/>
</dbReference>